<dbReference type="AlphaFoldDB" id="X1GGJ7"/>
<feature type="non-terminal residue" evidence="2">
    <location>
        <position position="1"/>
    </location>
</feature>
<accession>X1GGJ7</accession>
<evidence type="ECO:0000259" key="1">
    <source>
        <dbReference type="Pfam" id="PF02518"/>
    </source>
</evidence>
<organism evidence="2">
    <name type="scientific">marine sediment metagenome</name>
    <dbReference type="NCBI Taxonomy" id="412755"/>
    <lineage>
        <taxon>unclassified sequences</taxon>
        <taxon>metagenomes</taxon>
        <taxon>ecological metagenomes</taxon>
    </lineage>
</organism>
<dbReference type="EMBL" id="BARU01009720">
    <property type="protein sequence ID" value="GAH40739.1"/>
    <property type="molecule type" value="Genomic_DNA"/>
</dbReference>
<proteinExistence type="predicted"/>
<dbReference type="Pfam" id="PF02518">
    <property type="entry name" value="HATPase_c"/>
    <property type="match status" value="1"/>
</dbReference>
<sequence>DIMRRVAIASYEAEMNAVIYTDGGKLVARITPERIAVEVNDSGPGIKDIEKAMKSGFSTATDQVRELGFGAGMGLPNIKKCADDMHLDSTVGEGTQLKFSVYINRKGDHGTDNHR</sequence>
<feature type="domain" description="Histidine kinase/HSP90-like ATPase" evidence="1">
    <location>
        <begin position="15"/>
        <end position="100"/>
    </location>
</feature>
<name>X1GGJ7_9ZZZZ</name>
<dbReference type="InterPro" id="IPR036890">
    <property type="entry name" value="HATPase_C_sf"/>
</dbReference>
<dbReference type="InterPro" id="IPR003594">
    <property type="entry name" value="HATPase_dom"/>
</dbReference>
<dbReference type="SUPFAM" id="SSF55874">
    <property type="entry name" value="ATPase domain of HSP90 chaperone/DNA topoisomerase II/histidine kinase"/>
    <property type="match status" value="1"/>
</dbReference>
<dbReference type="Gene3D" id="3.30.565.10">
    <property type="entry name" value="Histidine kinase-like ATPase, C-terminal domain"/>
    <property type="match status" value="1"/>
</dbReference>
<comment type="caution">
    <text evidence="2">The sequence shown here is derived from an EMBL/GenBank/DDBJ whole genome shotgun (WGS) entry which is preliminary data.</text>
</comment>
<protein>
    <recommendedName>
        <fullName evidence="1">Histidine kinase/HSP90-like ATPase domain-containing protein</fullName>
    </recommendedName>
</protein>
<reference evidence="2" key="1">
    <citation type="journal article" date="2014" name="Front. Microbiol.">
        <title>High frequency of phylogenetically diverse reductive dehalogenase-homologous genes in deep subseafloor sedimentary metagenomes.</title>
        <authorList>
            <person name="Kawai M."/>
            <person name="Futagami T."/>
            <person name="Toyoda A."/>
            <person name="Takaki Y."/>
            <person name="Nishi S."/>
            <person name="Hori S."/>
            <person name="Arai W."/>
            <person name="Tsubouchi T."/>
            <person name="Morono Y."/>
            <person name="Uchiyama I."/>
            <person name="Ito T."/>
            <person name="Fujiyama A."/>
            <person name="Inagaki F."/>
            <person name="Takami H."/>
        </authorList>
    </citation>
    <scope>NUCLEOTIDE SEQUENCE</scope>
    <source>
        <strain evidence="2">Expedition CK06-06</strain>
    </source>
</reference>
<evidence type="ECO:0000313" key="2">
    <source>
        <dbReference type="EMBL" id="GAH40739.1"/>
    </source>
</evidence>
<gene>
    <name evidence="2" type="ORF">S03H2_18708</name>
</gene>